<dbReference type="AlphaFoldDB" id="A0A3N0YSB1"/>
<dbReference type="EMBL" id="RJVU01027559">
    <property type="protein sequence ID" value="ROL49099.1"/>
    <property type="molecule type" value="Genomic_DNA"/>
</dbReference>
<reference evidence="1 2" key="1">
    <citation type="submission" date="2018-10" db="EMBL/GenBank/DDBJ databases">
        <title>Genome assembly for a Yunnan-Guizhou Plateau 3E fish, Anabarilius grahami (Regan), and its evolutionary and genetic applications.</title>
        <authorList>
            <person name="Jiang W."/>
        </authorList>
    </citation>
    <scope>NUCLEOTIDE SEQUENCE [LARGE SCALE GENOMIC DNA]</scope>
    <source>
        <strain evidence="1">AG-KIZ</strain>
        <tissue evidence="1">Muscle</tissue>
    </source>
</reference>
<comment type="caution">
    <text evidence="1">The sequence shown here is derived from an EMBL/GenBank/DDBJ whole genome shotgun (WGS) entry which is preliminary data.</text>
</comment>
<evidence type="ECO:0000313" key="2">
    <source>
        <dbReference type="Proteomes" id="UP000281406"/>
    </source>
</evidence>
<evidence type="ECO:0000313" key="1">
    <source>
        <dbReference type="EMBL" id="ROL49099.1"/>
    </source>
</evidence>
<gene>
    <name evidence="1" type="ORF">DPX16_16714</name>
</gene>
<sequence length="269" mass="29357">MPPTSMSAAERLIGLFQVGRSLERYVEEFAELAYLTNWSDARLQTHNGCPQTLTRQGSPHLQTRRGLPRLLTRRCSWTRPGDLHSGPLLSLHLHEVSRAPTPPPRCSIDGARRRLLGGGVMSQIPCLPDSISHNPPVSTPALTSLVFCPSTLITCTWTSSSALPILWTHSFHSLSILIVTLCYMETICKFVEHDLLLSGSPFTMGEVEEDLTITAQESLNIFREALCVSSLAQARAWHTMGPSILQPAILSALKPAGLRAPKSGGLSTS</sequence>
<protein>
    <submittedName>
        <fullName evidence="1">Uncharacterized protein</fullName>
    </submittedName>
</protein>
<organism evidence="1 2">
    <name type="scientific">Anabarilius grahami</name>
    <name type="common">Kanglang fish</name>
    <name type="synonym">Barilius grahami</name>
    <dbReference type="NCBI Taxonomy" id="495550"/>
    <lineage>
        <taxon>Eukaryota</taxon>
        <taxon>Metazoa</taxon>
        <taxon>Chordata</taxon>
        <taxon>Craniata</taxon>
        <taxon>Vertebrata</taxon>
        <taxon>Euteleostomi</taxon>
        <taxon>Actinopterygii</taxon>
        <taxon>Neopterygii</taxon>
        <taxon>Teleostei</taxon>
        <taxon>Ostariophysi</taxon>
        <taxon>Cypriniformes</taxon>
        <taxon>Xenocyprididae</taxon>
        <taxon>Xenocypridinae</taxon>
        <taxon>Xenocypridinae incertae sedis</taxon>
        <taxon>Anabarilius</taxon>
    </lineage>
</organism>
<name>A0A3N0YSB1_ANAGA</name>
<keyword evidence="2" id="KW-1185">Reference proteome</keyword>
<accession>A0A3N0YSB1</accession>
<proteinExistence type="predicted"/>
<dbReference type="Proteomes" id="UP000281406">
    <property type="component" value="Unassembled WGS sequence"/>
</dbReference>